<sequence length="851" mass="98416">MMTKLYFWSAVIILLCCCEKSFSQSYGLGFFSHEVVQDQRTGLDLSPGKNLCFDDGFDLSFDLNFLPKRDDYFGYILRLVVNDSENIDLLYDNDFKEKHHFKVIVGNKFSKIAFEIPPATLYHNWNVVKLKFDAQKSLLTLTSGNYTGVASVNLKKGSCFKILFGANEYQQFKTSDNPPMKIRNIKITENGELKYHWPLDEYDGSTAKELIRDNKASVNRALWIKKMHYDWQRLGNFVVKGPASIAFNSKNDQLYIVERDSLKTFSVSDTKIKSYPFANKLTLLRGNYSLYDEHNNRLLNFYADQKIVSVFDSASRTWSKDYNPKTPITDNWLFNKFYSPKDSSLYMIAGYGHFIYKNQINKYHFPTGQWQQVPFTGDTFTPRYLAALGQSGNGAYVIGGYGSTTGKQMLNPRNLYDLLYFDMDKKTIKKLYELKVGGEDFVFANSLIINEKENTFYGLIFPRHKYESKLQLMVGSLKSPEYKLSGSKIPYQFHDINSYADLYYSKSSKRFIAVTTFRDSTDKTHVNVYALNAPPLEAPDKLFAENSPFWYWFSGIFIAVMGILLFVFRNKKPVKPVTHRAVHAVAEVITDQKEIIAAEEVSEEKKSSIFLFGDLQVFDDNGQQITKQFTPLIKELFLVVLLYTIRWERGISSDKLKELLWFDKSNESARNNRSVNIAKLKSILDKISNCQISKETGYWRINIDPAITYTDYQEYVNIIKDKSRLDHEKIRHLAAIIKRGPFLPTVNYEWMDSFKAEISNEIIDTYLHFSHSVGVESDPELLIELSNYIFYFDSVNEEAMVIKCKALVFLGKHSIAKNTYENFCKEYKLLYEDEFGKSFSEVLASHPGQVK</sequence>
<dbReference type="RefSeq" id="WP_113947308.1">
    <property type="nucleotide sequence ID" value="NZ_QNQU01000002.1"/>
</dbReference>
<organism evidence="2 3">
    <name type="scientific">Pedobacter miscanthi</name>
    <dbReference type="NCBI Taxonomy" id="2259170"/>
    <lineage>
        <taxon>Bacteria</taxon>
        <taxon>Pseudomonadati</taxon>
        <taxon>Bacteroidota</taxon>
        <taxon>Sphingobacteriia</taxon>
        <taxon>Sphingobacteriales</taxon>
        <taxon>Sphingobacteriaceae</taxon>
        <taxon>Pedobacter</taxon>
    </lineage>
</organism>
<dbReference type="OrthoDB" id="1110630at2"/>
<name>A0A366LDN8_9SPHI</name>
<dbReference type="InterPro" id="IPR051677">
    <property type="entry name" value="AfsR-DnrI-RedD_regulator"/>
</dbReference>
<feature type="transmembrane region" description="Helical" evidence="1">
    <location>
        <begin position="549"/>
        <end position="568"/>
    </location>
</feature>
<evidence type="ECO:0000313" key="2">
    <source>
        <dbReference type="EMBL" id="RBQ11394.1"/>
    </source>
</evidence>
<dbReference type="AlphaFoldDB" id="A0A366LDN8"/>
<evidence type="ECO:0000313" key="3">
    <source>
        <dbReference type="Proteomes" id="UP000252081"/>
    </source>
</evidence>
<comment type="caution">
    <text evidence="2">The sequence shown here is derived from an EMBL/GenBank/DDBJ whole genome shotgun (WGS) entry which is preliminary data.</text>
</comment>
<dbReference type="Gene3D" id="2.120.10.80">
    <property type="entry name" value="Kelch-type beta propeller"/>
    <property type="match status" value="1"/>
</dbReference>
<dbReference type="InterPro" id="IPR011043">
    <property type="entry name" value="Gal_Oxase/kelch_b-propeller"/>
</dbReference>
<dbReference type="PANTHER" id="PTHR35807:SF1">
    <property type="entry name" value="TRANSCRIPTIONAL REGULATOR REDD"/>
    <property type="match status" value="1"/>
</dbReference>
<keyword evidence="1" id="KW-0812">Transmembrane</keyword>
<dbReference type="Proteomes" id="UP000252081">
    <property type="component" value="Unassembled WGS sequence"/>
</dbReference>
<dbReference type="GO" id="GO:0003677">
    <property type="term" value="F:DNA binding"/>
    <property type="evidence" value="ECO:0007669"/>
    <property type="project" value="TreeGrafter"/>
</dbReference>
<dbReference type="InterPro" id="IPR015915">
    <property type="entry name" value="Kelch-typ_b-propeller"/>
</dbReference>
<dbReference type="GO" id="GO:0006355">
    <property type="term" value="P:regulation of DNA-templated transcription"/>
    <property type="evidence" value="ECO:0007669"/>
    <property type="project" value="TreeGrafter"/>
</dbReference>
<evidence type="ECO:0000256" key="1">
    <source>
        <dbReference type="SAM" id="Phobius"/>
    </source>
</evidence>
<dbReference type="EMBL" id="QNQU01000002">
    <property type="protein sequence ID" value="RBQ11394.1"/>
    <property type="molecule type" value="Genomic_DNA"/>
</dbReference>
<gene>
    <name evidence="2" type="ORF">DRW42_02715</name>
</gene>
<reference evidence="2 3" key="1">
    <citation type="submission" date="2018-07" db="EMBL/GenBank/DDBJ databases">
        <title>A draft genome of a endophytic bacteria, a new species of Pedobacter.</title>
        <authorList>
            <person name="Zhang Z.D."/>
            <person name="Chen Z.J."/>
        </authorList>
    </citation>
    <scope>NUCLEOTIDE SEQUENCE [LARGE SCALE GENOMIC DNA]</scope>
    <source>
        <strain evidence="2 3">RS10</strain>
    </source>
</reference>
<accession>A0A366LDN8</accession>
<dbReference type="PANTHER" id="PTHR35807">
    <property type="entry name" value="TRANSCRIPTIONAL REGULATOR REDD-RELATED"/>
    <property type="match status" value="1"/>
</dbReference>
<protein>
    <submittedName>
        <fullName evidence="2">Galactose oxidase</fullName>
    </submittedName>
</protein>
<dbReference type="SUPFAM" id="SSF50965">
    <property type="entry name" value="Galactose oxidase, central domain"/>
    <property type="match status" value="1"/>
</dbReference>
<keyword evidence="3" id="KW-1185">Reference proteome</keyword>
<keyword evidence="1" id="KW-0472">Membrane</keyword>
<keyword evidence="1" id="KW-1133">Transmembrane helix</keyword>
<proteinExistence type="predicted"/>